<dbReference type="SUPFAM" id="SSF52058">
    <property type="entry name" value="L domain-like"/>
    <property type="match status" value="1"/>
</dbReference>
<name>A0A7R9A907_9CRUS</name>
<dbReference type="EMBL" id="CAJPEV010002458">
    <property type="protein sequence ID" value="CAG0896957.1"/>
    <property type="molecule type" value="Genomic_DNA"/>
</dbReference>
<reference evidence="5" key="1">
    <citation type="submission" date="2020-11" db="EMBL/GenBank/DDBJ databases">
        <authorList>
            <person name="Tran Van P."/>
        </authorList>
    </citation>
    <scope>NUCLEOTIDE SEQUENCE</scope>
</reference>
<protein>
    <recommendedName>
        <fullName evidence="7">Oplophorus-luciferin 2-monooxygenase non-catalytic subunit</fullName>
    </recommendedName>
</protein>
<keyword evidence="1" id="KW-0433">Leucine-rich repeat</keyword>
<evidence type="ECO:0008006" key="7">
    <source>
        <dbReference type="Google" id="ProtNLM"/>
    </source>
</evidence>
<dbReference type="OrthoDB" id="676979at2759"/>
<dbReference type="InterPro" id="IPR032675">
    <property type="entry name" value="LRR_dom_sf"/>
</dbReference>
<keyword evidence="6" id="KW-1185">Reference proteome</keyword>
<evidence type="ECO:0000313" key="6">
    <source>
        <dbReference type="Proteomes" id="UP000677054"/>
    </source>
</evidence>
<feature type="chain" id="PRO_5036402807" description="Oplophorus-luciferin 2-monooxygenase non-catalytic subunit" evidence="4">
    <location>
        <begin position="25"/>
        <end position="284"/>
    </location>
</feature>
<dbReference type="PANTHER" id="PTHR24364:SF18">
    <property type="entry name" value="LP06937P"/>
    <property type="match status" value="1"/>
</dbReference>
<evidence type="ECO:0000256" key="2">
    <source>
        <dbReference type="ARBA" id="ARBA00022729"/>
    </source>
</evidence>
<dbReference type="GO" id="GO:0016020">
    <property type="term" value="C:membrane"/>
    <property type="evidence" value="ECO:0007669"/>
    <property type="project" value="TreeGrafter"/>
</dbReference>
<dbReference type="Proteomes" id="UP000677054">
    <property type="component" value="Unassembled WGS sequence"/>
</dbReference>
<keyword evidence="3" id="KW-0677">Repeat</keyword>
<evidence type="ECO:0000256" key="4">
    <source>
        <dbReference type="SAM" id="SignalP"/>
    </source>
</evidence>
<dbReference type="PANTHER" id="PTHR24364">
    <property type="entry name" value="LP06937P"/>
    <property type="match status" value="1"/>
</dbReference>
<evidence type="ECO:0000256" key="1">
    <source>
        <dbReference type="ARBA" id="ARBA00022614"/>
    </source>
</evidence>
<dbReference type="AlphaFoldDB" id="A0A7R9A907"/>
<gene>
    <name evidence="5" type="ORF">DSTB1V02_LOCUS9506</name>
</gene>
<dbReference type="Gene3D" id="3.80.10.10">
    <property type="entry name" value="Ribonuclease Inhibitor"/>
    <property type="match status" value="1"/>
</dbReference>
<feature type="signal peptide" evidence="4">
    <location>
        <begin position="1"/>
        <end position="24"/>
    </location>
</feature>
<evidence type="ECO:0000256" key="3">
    <source>
        <dbReference type="ARBA" id="ARBA00022737"/>
    </source>
</evidence>
<proteinExistence type="predicted"/>
<dbReference type="InterPro" id="IPR052286">
    <property type="entry name" value="Wnt_signaling_inhibitor"/>
</dbReference>
<dbReference type="EMBL" id="LR901975">
    <property type="protein sequence ID" value="CAD7249719.1"/>
    <property type="molecule type" value="Genomic_DNA"/>
</dbReference>
<keyword evidence="2 4" id="KW-0732">Signal</keyword>
<evidence type="ECO:0000313" key="5">
    <source>
        <dbReference type="EMBL" id="CAD7249719.1"/>
    </source>
</evidence>
<sequence>MMQESSTFLSSFVFLLACIPGMTGQNPCPDPGDISPCTCDGTSADFVTVDCSDATSGDQIFSAFNDVDWPFKNLGNFALWGNRAVEDMPEGMFGEVSFRSIGISNTSIKTIHPSSLLPSKDRLELLTVTRNPMEDFPWEALTHFARLGELRFWENAFTTLRPFESSSLGEVDLTANQIKTLEAGSFAPNLFRLILGFPTNAYINLIANDIGNISEESFRPIVEVLSLGGGSIGLAGNPVVCDCSMAWLALNPGFLESVSGRCVDGTLFSDLVPEDFQDCVIFDQ</sequence>
<organism evidence="5">
    <name type="scientific">Darwinula stevensoni</name>
    <dbReference type="NCBI Taxonomy" id="69355"/>
    <lineage>
        <taxon>Eukaryota</taxon>
        <taxon>Metazoa</taxon>
        <taxon>Ecdysozoa</taxon>
        <taxon>Arthropoda</taxon>
        <taxon>Crustacea</taxon>
        <taxon>Oligostraca</taxon>
        <taxon>Ostracoda</taxon>
        <taxon>Podocopa</taxon>
        <taxon>Podocopida</taxon>
        <taxon>Darwinulocopina</taxon>
        <taxon>Darwinuloidea</taxon>
        <taxon>Darwinulidae</taxon>
        <taxon>Darwinula</taxon>
    </lineage>
</organism>
<accession>A0A7R9A907</accession>